<dbReference type="RefSeq" id="WP_235052395.1">
    <property type="nucleotide sequence ID" value="NZ_JAKFHA010000006.1"/>
</dbReference>
<organism evidence="1 2">
    <name type="scientific">Yinghuangia soli</name>
    <dbReference type="NCBI Taxonomy" id="2908204"/>
    <lineage>
        <taxon>Bacteria</taxon>
        <taxon>Bacillati</taxon>
        <taxon>Actinomycetota</taxon>
        <taxon>Actinomycetes</taxon>
        <taxon>Kitasatosporales</taxon>
        <taxon>Streptomycetaceae</taxon>
        <taxon>Yinghuangia</taxon>
    </lineage>
</organism>
<dbReference type="AlphaFoldDB" id="A0AA41U3N1"/>
<evidence type="ECO:0000313" key="2">
    <source>
        <dbReference type="Proteomes" id="UP001165378"/>
    </source>
</evidence>
<protein>
    <submittedName>
        <fullName evidence="1">DUF4287 domain-containing protein</fullName>
    </submittedName>
</protein>
<evidence type="ECO:0000313" key="1">
    <source>
        <dbReference type="EMBL" id="MCF2528224.1"/>
    </source>
</evidence>
<sequence length="77" mass="9115">MSLPHFSEETHRNLLARVPAVTGRELPEWFKEIDEGPCFSRFEDRVHWLQDEHSIAHGHATAIMREHDRRRAARGMR</sequence>
<gene>
    <name evidence="1" type="ORF">LZ495_13450</name>
</gene>
<dbReference type="InterPro" id="IPR025629">
    <property type="entry name" value="DUF4287"/>
</dbReference>
<keyword evidence="2" id="KW-1185">Reference proteome</keyword>
<dbReference type="Proteomes" id="UP001165378">
    <property type="component" value="Unassembled WGS sequence"/>
</dbReference>
<name>A0AA41U3N1_9ACTN</name>
<comment type="caution">
    <text evidence="1">The sequence shown here is derived from an EMBL/GenBank/DDBJ whole genome shotgun (WGS) entry which is preliminary data.</text>
</comment>
<accession>A0AA41U3N1</accession>
<proteinExistence type="predicted"/>
<dbReference type="Pfam" id="PF14117">
    <property type="entry name" value="DUF4287"/>
    <property type="match status" value="1"/>
</dbReference>
<dbReference type="EMBL" id="JAKFHA010000006">
    <property type="protein sequence ID" value="MCF2528224.1"/>
    <property type="molecule type" value="Genomic_DNA"/>
</dbReference>
<reference evidence="1" key="1">
    <citation type="submission" date="2022-01" db="EMBL/GenBank/DDBJ databases">
        <title>Genome-Based Taxonomic Classification of the Phylum Actinobacteria.</title>
        <authorList>
            <person name="Gao Y."/>
        </authorList>
    </citation>
    <scope>NUCLEOTIDE SEQUENCE</scope>
    <source>
        <strain evidence="1">KLBMP 8922</strain>
    </source>
</reference>